<reference evidence="3 4" key="1">
    <citation type="submission" date="2019-12" db="EMBL/GenBank/DDBJ databases">
        <authorList>
            <person name="Alioto T."/>
            <person name="Alioto T."/>
            <person name="Gomez Garrido J."/>
        </authorList>
    </citation>
    <scope>NUCLEOTIDE SEQUENCE [LARGE SCALE GENOMIC DNA]</scope>
</reference>
<gene>
    <name evidence="3" type="ORF">OLEA9_A049437</name>
</gene>
<evidence type="ECO:0000313" key="3">
    <source>
        <dbReference type="EMBL" id="CAA3030794.1"/>
    </source>
</evidence>
<organism evidence="3 4">
    <name type="scientific">Olea europaea subsp. europaea</name>
    <dbReference type="NCBI Taxonomy" id="158383"/>
    <lineage>
        <taxon>Eukaryota</taxon>
        <taxon>Viridiplantae</taxon>
        <taxon>Streptophyta</taxon>
        <taxon>Embryophyta</taxon>
        <taxon>Tracheophyta</taxon>
        <taxon>Spermatophyta</taxon>
        <taxon>Magnoliopsida</taxon>
        <taxon>eudicotyledons</taxon>
        <taxon>Gunneridae</taxon>
        <taxon>Pentapetalae</taxon>
        <taxon>asterids</taxon>
        <taxon>lamiids</taxon>
        <taxon>Lamiales</taxon>
        <taxon>Oleaceae</taxon>
        <taxon>Oleeae</taxon>
        <taxon>Olea</taxon>
    </lineage>
</organism>
<proteinExistence type="predicted"/>
<dbReference type="EMBL" id="CACTIH010009393">
    <property type="protein sequence ID" value="CAA3030794.1"/>
    <property type="molecule type" value="Genomic_DNA"/>
</dbReference>
<dbReference type="AlphaFoldDB" id="A0A8S0VFP2"/>
<dbReference type="GO" id="GO:0016757">
    <property type="term" value="F:glycosyltransferase activity"/>
    <property type="evidence" value="ECO:0007669"/>
    <property type="project" value="UniProtKB-KW"/>
</dbReference>
<comment type="caution">
    <text evidence="3">The sequence shown here is derived from an EMBL/GenBank/DDBJ whole genome shotgun (WGS) entry which is preliminary data.</text>
</comment>
<keyword evidence="1" id="KW-0328">Glycosyltransferase</keyword>
<dbReference type="PANTHER" id="PTHR46039:SF5">
    <property type="entry name" value="SUCROSE-PHOSPHATE SYNTHASE 3-RELATED"/>
    <property type="match status" value="1"/>
</dbReference>
<dbReference type="Proteomes" id="UP000594638">
    <property type="component" value="Unassembled WGS sequence"/>
</dbReference>
<keyword evidence="2" id="KW-0808">Transferase</keyword>
<sequence length="93" mass="10358">HLFVRWRLNVPNMYVILGETGDTDYEELIADTYRTLILKGVVEKGSEELLRTAGIYQRDDEVPGDTPLIAYTNGQATAKEIANTLRQISGAGM</sequence>
<feature type="non-terminal residue" evidence="3">
    <location>
        <position position="1"/>
    </location>
</feature>
<name>A0A8S0VFP2_OLEEU</name>
<protein>
    <submittedName>
        <fullName evidence="3">Probable sucrose-phosphate synthase 2</fullName>
    </submittedName>
</protein>
<dbReference type="Gramene" id="OE9A049437T1">
    <property type="protein sequence ID" value="OE9A049437C1"/>
    <property type="gene ID" value="OE9A049437"/>
</dbReference>
<keyword evidence="4" id="KW-1185">Reference proteome</keyword>
<dbReference type="OrthoDB" id="1697510at2759"/>
<evidence type="ECO:0000313" key="4">
    <source>
        <dbReference type="Proteomes" id="UP000594638"/>
    </source>
</evidence>
<accession>A0A8S0VFP2</accession>
<evidence type="ECO:0000256" key="1">
    <source>
        <dbReference type="ARBA" id="ARBA00022676"/>
    </source>
</evidence>
<evidence type="ECO:0000256" key="2">
    <source>
        <dbReference type="ARBA" id="ARBA00022679"/>
    </source>
</evidence>
<dbReference type="InterPro" id="IPR044161">
    <property type="entry name" value="SPS"/>
</dbReference>
<dbReference type="PANTHER" id="PTHR46039">
    <property type="entry name" value="SUCROSE-PHOSPHATE SYNTHASE 3-RELATED"/>
    <property type="match status" value="1"/>
</dbReference>